<evidence type="ECO:0000313" key="2">
    <source>
        <dbReference type="Proteomes" id="UP000397656"/>
    </source>
</evidence>
<reference evidence="1 2" key="1">
    <citation type="submission" date="2020-10" db="EMBL/GenBank/DDBJ databases">
        <title>Complete genome sequence of Cupriavidus basilensis CCUG 49340T.</title>
        <authorList>
            <person name="Salva-Serra F."/>
            <person name="Donoso R.A."/>
            <person name="Cho K.H."/>
            <person name="Yoo J.A."/>
            <person name="Lee K."/>
            <person name="Yoon S.-H."/>
            <person name="Perez-Pantoja D."/>
            <person name="Moore E.R.B."/>
        </authorList>
    </citation>
    <scope>NUCLEOTIDE SEQUENCE [LARGE SCALE GENOMIC DNA]</scope>
    <source>
        <strain evidence="2">CCUG 49340</strain>
    </source>
</reference>
<dbReference type="RefSeq" id="WP_150990785.1">
    <property type="nucleotide sequence ID" value="NZ_CP062803.1"/>
</dbReference>
<dbReference type="Proteomes" id="UP000397656">
    <property type="component" value="Chromosome 1"/>
</dbReference>
<sequence length="116" mass="12573">MRHYQARPAMRAVFQYGIIHGACDRDPAADIDSATALKGAPVTHQARVSQLKLPQLLLDVDAYQSDAVTRLALQFMTLTFARTTEMIQVGDKLGAGCFSFAGPVIRRGFVSMVGSS</sequence>
<gene>
    <name evidence="1" type="ORF">F7R26_014705</name>
</gene>
<dbReference type="InterPro" id="IPR011010">
    <property type="entry name" value="DNA_brk_join_enz"/>
</dbReference>
<name>A0A643FMN1_9BURK</name>
<dbReference type="SUPFAM" id="SSF56349">
    <property type="entry name" value="DNA breaking-rejoining enzymes"/>
    <property type="match status" value="1"/>
</dbReference>
<dbReference type="AlphaFoldDB" id="A0A643FMN1"/>
<accession>A0A643FMN1</accession>
<evidence type="ECO:0000313" key="1">
    <source>
        <dbReference type="EMBL" id="QOT75435.1"/>
    </source>
</evidence>
<organism evidence="1 2">
    <name type="scientific">Cupriavidus basilensis</name>
    <dbReference type="NCBI Taxonomy" id="68895"/>
    <lineage>
        <taxon>Bacteria</taxon>
        <taxon>Pseudomonadati</taxon>
        <taxon>Pseudomonadota</taxon>
        <taxon>Betaproteobacteria</taxon>
        <taxon>Burkholderiales</taxon>
        <taxon>Burkholderiaceae</taxon>
        <taxon>Cupriavidus</taxon>
    </lineage>
</organism>
<dbReference type="EMBL" id="CP062803">
    <property type="protein sequence ID" value="QOT75435.1"/>
    <property type="molecule type" value="Genomic_DNA"/>
</dbReference>
<dbReference type="GeneID" id="98402159"/>
<proteinExistence type="predicted"/>
<protein>
    <submittedName>
        <fullName evidence="1">Uncharacterized protein</fullName>
    </submittedName>
</protein>
<dbReference type="GO" id="GO:0003677">
    <property type="term" value="F:DNA binding"/>
    <property type="evidence" value="ECO:0007669"/>
    <property type="project" value="InterPro"/>
</dbReference>